<proteinExistence type="predicted"/>
<reference evidence="1" key="1">
    <citation type="submission" date="2014-11" db="EMBL/GenBank/DDBJ databases">
        <authorList>
            <person name="Amaro Gonzalez C."/>
        </authorList>
    </citation>
    <scope>NUCLEOTIDE SEQUENCE</scope>
</reference>
<protein>
    <submittedName>
        <fullName evidence="1">Uncharacterized protein</fullName>
    </submittedName>
</protein>
<reference evidence="1" key="2">
    <citation type="journal article" date="2015" name="Fish Shellfish Immunol.">
        <title>Early steps in the European eel (Anguilla anguilla)-Vibrio vulnificus interaction in the gills: Role of the RtxA13 toxin.</title>
        <authorList>
            <person name="Callol A."/>
            <person name="Pajuelo D."/>
            <person name="Ebbesson L."/>
            <person name="Teles M."/>
            <person name="MacKenzie S."/>
            <person name="Amaro C."/>
        </authorList>
    </citation>
    <scope>NUCLEOTIDE SEQUENCE</scope>
</reference>
<evidence type="ECO:0000313" key="1">
    <source>
        <dbReference type="EMBL" id="JAH05616.1"/>
    </source>
</evidence>
<name>A0A0E9PLU8_ANGAN</name>
<organism evidence="1">
    <name type="scientific">Anguilla anguilla</name>
    <name type="common">European freshwater eel</name>
    <name type="synonym">Muraena anguilla</name>
    <dbReference type="NCBI Taxonomy" id="7936"/>
    <lineage>
        <taxon>Eukaryota</taxon>
        <taxon>Metazoa</taxon>
        <taxon>Chordata</taxon>
        <taxon>Craniata</taxon>
        <taxon>Vertebrata</taxon>
        <taxon>Euteleostomi</taxon>
        <taxon>Actinopterygii</taxon>
        <taxon>Neopterygii</taxon>
        <taxon>Teleostei</taxon>
        <taxon>Anguilliformes</taxon>
        <taxon>Anguillidae</taxon>
        <taxon>Anguilla</taxon>
    </lineage>
</organism>
<sequence>MLANLHFNLTFIVSFRPRCAGVQSQSGRNCVTVQILM</sequence>
<accession>A0A0E9PLU8</accession>
<dbReference type="EMBL" id="GBXM01102961">
    <property type="protein sequence ID" value="JAH05616.1"/>
    <property type="molecule type" value="Transcribed_RNA"/>
</dbReference>
<dbReference type="AlphaFoldDB" id="A0A0E9PLU8"/>